<dbReference type="SUPFAM" id="SSF46785">
    <property type="entry name" value="Winged helix' DNA-binding domain"/>
    <property type="match status" value="1"/>
</dbReference>
<dbReference type="GO" id="GO:0003700">
    <property type="term" value="F:DNA-binding transcription factor activity"/>
    <property type="evidence" value="ECO:0007669"/>
    <property type="project" value="InterPro"/>
</dbReference>
<evidence type="ECO:0000259" key="6">
    <source>
        <dbReference type="PROSITE" id="PS50931"/>
    </source>
</evidence>
<evidence type="ECO:0000256" key="2">
    <source>
        <dbReference type="ARBA" id="ARBA00023015"/>
    </source>
</evidence>
<dbReference type="GO" id="GO:0003677">
    <property type="term" value="F:DNA binding"/>
    <property type="evidence" value="ECO:0007669"/>
    <property type="project" value="UniProtKB-KW"/>
</dbReference>
<dbReference type="Pfam" id="PF03466">
    <property type="entry name" value="LysR_substrate"/>
    <property type="match status" value="1"/>
</dbReference>
<evidence type="ECO:0000256" key="5">
    <source>
        <dbReference type="ARBA" id="ARBA00023163"/>
    </source>
</evidence>
<dbReference type="Gene3D" id="1.10.10.10">
    <property type="entry name" value="Winged helix-like DNA-binding domain superfamily/Winged helix DNA-binding domain"/>
    <property type="match status" value="1"/>
</dbReference>
<dbReference type="PANTHER" id="PTHR30293:SF2">
    <property type="entry name" value="TRANSCRIPTIONAL ACTIVATOR PROTEIN NHAR"/>
    <property type="match status" value="1"/>
</dbReference>
<proteinExistence type="inferred from homology"/>
<dbReference type="RefSeq" id="WP_198099115.1">
    <property type="nucleotide sequence ID" value="NZ_JAEDAL010000001.1"/>
</dbReference>
<dbReference type="InterPro" id="IPR036388">
    <property type="entry name" value="WH-like_DNA-bd_sf"/>
</dbReference>
<dbReference type="PANTHER" id="PTHR30293">
    <property type="entry name" value="TRANSCRIPTIONAL REGULATORY PROTEIN NAC-RELATED"/>
    <property type="match status" value="1"/>
</dbReference>
<organism evidence="7 8">
    <name type="scientific">Inhella gelatinilytica</name>
    <dbReference type="NCBI Taxonomy" id="2795030"/>
    <lineage>
        <taxon>Bacteria</taxon>
        <taxon>Pseudomonadati</taxon>
        <taxon>Pseudomonadota</taxon>
        <taxon>Betaproteobacteria</taxon>
        <taxon>Burkholderiales</taxon>
        <taxon>Sphaerotilaceae</taxon>
        <taxon>Inhella</taxon>
    </lineage>
</organism>
<dbReference type="EMBL" id="JAEDAL010000001">
    <property type="protein sequence ID" value="MBH9551503.1"/>
    <property type="molecule type" value="Genomic_DNA"/>
</dbReference>
<evidence type="ECO:0000256" key="3">
    <source>
        <dbReference type="ARBA" id="ARBA00023125"/>
    </source>
</evidence>
<protein>
    <submittedName>
        <fullName evidence="7">LysR family transcriptional regulator</fullName>
    </submittedName>
</protein>
<dbReference type="InterPro" id="IPR005119">
    <property type="entry name" value="LysR_subst-bd"/>
</dbReference>
<dbReference type="SUPFAM" id="SSF53850">
    <property type="entry name" value="Periplasmic binding protein-like II"/>
    <property type="match status" value="1"/>
</dbReference>
<dbReference type="PROSITE" id="PS50931">
    <property type="entry name" value="HTH_LYSR"/>
    <property type="match status" value="1"/>
</dbReference>
<keyword evidence="3" id="KW-0238">DNA-binding</keyword>
<sequence length="292" mass="31844">MNEFSYRHLHYFWVVATEGSMSRAAERLGMAVQTVSAQVKALERDLGHALLKPAGRGLALTEAGQAALRVADQIFQIGDQLPTVVREAGSVPAVRLQIGVVDSLPKWVVQDLLRPVLSTPHLHLIVQVHEEEGLIADLALHKLDAVFSDRIPTAGGVRLHGHEVGRSAVSWYAAPAWQSVAQRFPQALGEVPVLLPTRHAALRRQLDAWFERHGVRPRVVGEFEDSALLKAFGAEGMGVFPAADLVRPALTTHYGVAPVGLCDGVEERFYLVTAHKRVAHPLLAPLVQARTV</sequence>
<keyword evidence="4" id="KW-0010">Activator</keyword>
<accession>A0A931IVN4</accession>
<dbReference type="AlphaFoldDB" id="A0A931IVN4"/>
<dbReference type="GO" id="GO:2000142">
    <property type="term" value="P:regulation of DNA-templated transcription initiation"/>
    <property type="evidence" value="ECO:0007669"/>
    <property type="project" value="TreeGrafter"/>
</dbReference>
<feature type="domain" description="HTH lysR-type" evidence="6">
    <location>
        <begin position="4"/>
        <end position="61"/>
    </location>
</feature>
<dbReference type="Pfam" id="PF00126">
    <property type="entry name" value="HTH_1"/>
    <property type="match status" value="1"/>
</dbReference>
<keyword evidence="8" id="KW-1185">Reference proteome</keyword>
<evidence type="ECO:0000256" key="1">
    <source>
        <dbReference type="ARBA" id="ARBA00009437"/>
    </source>
</evidence>
<name>A0A931IVN4_9BURK</name>
<evidence type="ECO:0000256" key="4">
    <source>
        <dbReference type="ARBA" id="ARBA00023159"/>
    </source>
</evidence>
<dbReference type="InterPro" id="IPR000847">
    <property type="entry name" value="LysR_HTH_N"/>
</dbReference>
<dbReference type="InterPro" id="IPR036390">
    <property type="entry name" value="WH_DNA-bd_sf"/>
</dbReference>
<keyword evidence="2" id="KW-0805">Transcription regulation</keyword>
<keyword evidence="5" id="KW-0804">Transcription</keyword>
<comment type="caution">
    <text evidence="7">The sequence shown here is derived from an EMBL/GenBank/DDBJ whole genome shotgun (WGS) entry which is preliminary data.</text>
</comment>
<evidence type="ECO:0000313" key="7">
    <source>
        <dbReference type="EMBL" id="MBH9551503.1"/>
    </source>
</evidence>
<evidence type="ECO:0000313" key="8">
    <source>
        <dbReference type="Proteomes" id="UP000620139"/>
    </source>
</evidence>
<dbReference type="Proteomes" id="UP000620139">
    <property type="component" value="Unassembled WGS sequence"/>
</dbReference>
<reference evidence="7" key="1">
    <citation type="submission" date="2020-12" db="EMBL/GenBank/DDBJ databases">
        <title>The genome sequence of Inhella sp. 4Y17.</title>
        <authorList>
            <person name="Liu Y."/>
        </authorList>
    </citation>
    <scope>NUCLEOTIDE SEQUENCE</scope>
    <source>
        <strain evidence="7">4Y10</strain>
    </source>
</reference>
<gene>
    <name evidence="7" type="ORF">I7X43_01465</name>
</gene>
<comment type="similarity">
    <text evidence="1">Belongs to the LysR transcriptional regulatory family.</text>
</comment>
<dbReference type="Gene3D" id="3.40.190.290">
    <property type="match status" value="1"/>
</dbReference>